<accession>A0A426XP54</accession>
<dbReference type="AlphaFoldDB" id="A0A426XP54"/>
<reference evidence="2 3" key="1">
    <citation type="journal article" date="2014" name="Agronomy (Basel)">
        <title>A Draft Genome Sequence for Ensete ventricosum, the Drought-Tolerant Tree Against Hunger.</title>
        <authorList>
            <person name="Harrison J."/>
            <person name="Moore K.A."/>
            <person name="Paszkiewicz K."/>
            <person name="Jones T."/>
            <person name="Grant M."/>
            <person name="Ambacheew D."/>
            <person name="Muzemil S."/>
            <person name="Studholme D.J."/>
        </authorList>
    </citation>
    <scope>NUCLEOTIDE SEQUENCE [LARGE SCALE GENOMIC DNA]</scope>
</reference>
<dbReference type="EMBL" id="AMZH03018699">
    <property type="protein sequence ID" value="RRT41279.1"/>
    <property type="molecule type" value="Genomic_DNA"/>
</dbReference>
<evidence type="ECO:0000256" key="1">
    <source>
        <dbReference type="SAM" id="MobiDB-lite"/>
    </source>
</evidence>
<protein>
    <submittedName>
        <fullName evidence="2">Uncharacterized protein</fullName>
    </submittedName>
</protein>
<sequence>MRCFPGSADVETRFLRCLRCSLSPSSLLNQTPRLTIPPPSLSSRSLSPTTS</sequence>
<dbReference type="Proteomes" id="UP000287651">
    <property type="component" value="Unassembled WGS sequence"/>
</dbReference>
<feature type="compositionally biased region" description="Low complexity" evidence="1">
    <location>
        <begin position="41"/>
        <end position="51"/>
    </location>
</feature>
<gene>
    <name evidence="2" type="ORF">B296_00057935</name>
</gene>
<feature type="compositionally biased region" description="Low complexity" evidence="1">
    <location>
        <begin position="25"/>
        <end position="34"/>
    </location>
</feature>
<evidence type="ECO:0000313" key="2">
    <source>
        <dbReference type="EMBL" id="RRT41279.1"/>
    </source>
</evidence>
<name>A0A426XP54_ENSVE</name>
<proteinExistence type="predicted"/>
<evidence type="ECO:0000313" key="3">
    <source>
        <dbReference type="Proteomes" id="UP000287651"/>
    </source>
</evidence>
<comment type="caution">
    <text evidence="2">The sequence shown here is derived from an EMBL/GenBank/DDBJ whole genome shotgun (WGS) entry which is preliminary data.</text>
</comment>
<organism evidence="2 3">
    <name type="scientific">Ensete ventricosum</name>
    <name type="common">Abyssinian banana</name>
    <name type="synonym">Musa ensete</name>
    <dbReference type="NCBI Taxonomy" id="4639"/>
    <lineage>
        <taxon>Eukaryota</taxon>
        <taxon>Viridiplantae</taxon>
        <taxon>Streptophyta</taxon>
        <taxon>Embryophyta</taxon>
        <taxon>Tracheophyta</taxon>
        <taxon>Spermatophyta</taxon>
        <taxon>Magnoliopsida</taxon>
        <taxon>Liliopsida</taxon>
        <taxon>Zingiberales</taxon>
        <taxon>Musaceae</taxon>
        <taxon>Ensete</taxon>
    </lineage>
</organism>
<feature type="region of interest" description="Disordered" evidence="1">
    <location>
        <begin position="25"/>
        <end position="51"/>
    </location>
</feature>